<feature type="compositionally biased region" description="Low complexity" evidence="8">
    <location>
        <begin position="88"/>
        <end position="104"/>
    </location>
</feature>
<evidence type="ECO:0000256" key="3">
    <source>
        <dbReference type="ARBA" id="ARBA00022475"/>
    </source>
</evidence>
<dbReference type="InterPro" id="IPR036737">
    <property type="entry name" value="OmpA-like_sf"/>
</dbReference>
<evidence type="ECO:0000256" key="1">
    <source>
        <dbReference type="ARBA" id="ARBA00004162"/>
    </source>
</evidence>
<keyword evidence="5 9" id="KW-1133">Transmembrane helix</keyword>
<evidence type="ECO:0000313" key="11">
    <source>
        <dbReference type="EMBL" id="WAH36602.1"/>
    </source>
</evidence>
<evidence type="ECO:0000256" key="8">
    <source>
        <dbReference type="SAM" id="MobiDB-lite"/>
    </source>
</evidence>
<dbReference type="Pfam" id="PF00691">
    <property type="entry name" value="OmpA"/>
    <property type="match status" value="1"/>
</dbReference>
<dbReference type="InterPro" id="IPR006665">
    <property type="entry name" value="OmpA-like"/>
</dbReference>
<proteinExistence type="inferred from homology"/>
<dbReference type="PANTHER" id="PTHR30329:SF21">
    <property type="entry name" value="LIPOPROTEIN YIAD-RELATED"/>
    <property type="match status" value="1"/>
</dbReference>
<keyword evidence="4 9" id="KW-0812">Transmembrane</keyword>
<keyword evidence="6 7" id="KW-0472">Membrane</keyword>
<evidence type="ECO:0000256" key="7">
    <source>
        <dbReference type="PROSITE-ProRule" id="PRU00473"/>
    </source>
</evidence>
<keyword evidence="12" id="KW-1185">Reference proteome</keyword>
<dbReference type="RefSeq" id="WP_268043959.1">
    <property type="nucleotide sequence ID" value="NZ_CP104064.1"/>
</dbReference>
<evidence type="ECO:0000256" key="6">
    <source>
        <dbReference type="ARBA" id="ARBA00023136"/>
    </source>
</evidence>
<feature type="domain" description="OmpA-like" evidence="10">
    <location>
        <begin position="133"/>
        <end position="253"/>
    </location>
</feature>
<dbReference type="InterPro" id="IPR025713">
    <property type="entry name" value="MotB-like_N_dom"/>
</dbReference>
<dbReference type="SUPFAM" id="SSF103088">
    <property type="entry name" value="OmpA-like"/>
    <property type="match status" value="1"/>
</dbReference>
<dbReference type="Gene3D" id="3.30.1330.60">
    <property type="entry name" value="OmpA-like domain"/>
    <property type="match status" value="1"/>
</dbReference>
<organism evidence="11 12">
    <name type="scientific">Alicyclobacillus dauci</name>
    <dbReference type="NCBI Taxonomy" id="1475485"/>
    <lineage>
        <taxon>Bacteria</taxon>
        <taxon>Bacillati</taxon>
        <taxon>Bacillota</taxon>
        <taxon>Bacilli</taxon>
        <taxon>Bacillales</taxon>
        <taxon>Alicyclobacillaceae</taxon>
        <taxon>Alicyclobacillus</taxon>
    </lineage>
</organism>
<protein>
    <submittedName>
        <fullName evidence="11">OmpA family protein</fullName>
    </submittedName>
</protein>
<dbReference type="Proteomes" id="UP001164803">
    <property type="component" value="Chromosome"/>
</dbReference>
<feature type="region of interest" description="Disordered" evidence="8">
    <location>
        <begin position="71"/>
        <end position="104"/>
    </location>
</feature>
<dbReference type="InterPro" id="IPR050330">
    <property type="entry name" value="Bact_OuterMem_StrucFunc"/>
</dbReference>
<dbReference type="Pfam" id="PF13677">
    <property type="entry name" value="MotB_plug"/>
    <property type="match status" value="1"/>
</dbReference>
<dbReference type="EMBL" id="CP104064">
    <property type="protein sequence ID" value="WAH36602.1"/>
    <property type="molecule type" value="Genomic_DNA"/>
</dbReference>
<comment type="similarity">
    <text evidence="2">Belongs to the MotB family.</text>
</comment>
<comment type="subcellular location">
    <subcellularLocation>
        <location evidence="1">Cell membrane</location>
        <topology evidence="1">Single-pass membrane protein</topology>
    </subcellularLocation>
</comment>
<evidence type="ECO:0000259" key="10">
    <source>
        <dbReference type="PROSITE" id="PS51123"/>
    </source>
</evidence>
<accession>A0ABY6Z179</accession>
<sequence>MPRPRKPRKPQNHERWLITYSDLITLLLVFFIIMYSMSTISQIRFQSLVKSLQAAMHQSDQVPLNGMGKTALLMSGTQDNGSQPPNPNNYSNPAEQTKANQQDQQQLNNLAQLAENYVTQHHLQNQVSIANESRGVQITMKDVALFDTGQAVLHPQAQKLIKGFIPLFKSLPNKILVEGYTDNQPITTAIYPSNWELSAARAMSVVHVLSDGGIDPSRLSGTGYGQYNNVAPNNNKANMQLNRRVNIVILKQDVQPGTAASQPNTNQ</sequence>
<dbReference type="CDD" id="cd07185">
    <property type="entry name" value="OmpA_C-like"/>
    <property type="match status" value="1"/>
</dbReference>
<evidence type="ECO:0000256" key="9">
    <source>
        <dbReference type="SAM" id="Phobius"/>
    </source>
</evidence>
<keyword evidence="3" id="KW-1003">Cell membrane</keyword>
<evidence type="ECO:0000256" key="5">
    <source>
        <dbReference type="ARBA" id="ARBA00022989"/>
    </source>
</evidence>
<gene>
    <name evidence="11" type="ORF">NZD86_20755</name>
</gene>
<evidence type="ECO:0000256" key="2">
    <source>
        <dbReference type="ARBA" id="ARBA00008914"/>
    </source>
</evidence>
<feature type="transmembrane region" description="Helical" evidence="9">
    <location>
        <begin position="16"/>
        <end position="37"/>
    </location>
</feature>
<name>A0ABY6Z179_9BACL</name>
<dbReference type="PROSITE" id="PS51123">
    <property type="entry name" value="OMPA_2"/>
    <property type="match status" value="1"/>
</dbReference>
<evidence type="ECO:0000313" key="12">
    <source>
        <dbReference type="Proteomes" id="UP001164803"/>
    </source>
</evidence>
<evidence type="ECO:0000256" key="4">
    <source>
        <dbReference type="ARBA" id="ARBA00022692"/>
    </source>
</evidence>
<reference evidence="11" key="1">
    <citation type="submission" date="2022-08" db="EMBL/GenBank/DDBJ databases">
        <title>Alicyclobacillus dauci DSM2870, complete genome.</title>
        <authorList>
            <person name="Wang Q."/>
            <person name="Cai R."/>
            <person name="Wang Z."/>
        </authorList>
    </citation>
    <scope>NUCLEOTIDE SEQUENCE</scope>
    <source>
        <strain evidence="11">DSM 28700</strain>
    </source>
</reference>
<dbReference type="PANTHER" id="PTHR30329">
    <property type="entry name" value="STATOR ELEMENT OF FLAGELLAR MOTOR COMPLEX"/>
    <property type="match status" value="1"/>
</dbReference>